<reference evidence="1 2" key="1">
    <citation type="submission" date="2022-10" db="EMBL/GenBank/DDBJ databases">
        <title>Kaistella sp. BT-6-1-3.</title>
        <authorList>
            <person name="Ai J."/>
            <person name="Deng Z."/>
        </authorList>
    </citation>
    <scope>NUCLEOTIDE SEQUENCE [LARGE SCALE GENOMIC DNA]</scope>
    <source>
        <strain evidence="1 2">BT6-1-3</strain>
    </source>
</reference>
<comment type="caution">
    <text evidence="1">The sequence shown here is derived from an EMBL/GenBank/DDBJ whole genome shotgun (WGS) entry which is preliminary data.</text>
</comment>
<proteinExistence type="predicted"/>
<dbReference type="EMBL" id="JAPCHZ010000006">
    <property type="protein sequence ID" value="MCW4452965.1"/>
    <property type="molecule type" value="Genomic_DNA"/>
</dbReference>
<gene>
    <name evidence="1" type="ORF">OK344_12200</name>
</gene>
<keyword evidence="2" id="KW-1185">Reference proteome</keyword>
<protein>
    <submittedName>
        <fullName evidence="1">DUF6078 family protein</fullName>
    </submittedName>
</protein>
<evidence type="ECO:0000313" key="1">
    <source>
        <dbReference type="EMBL" id="MCW4452965.1"/>
    </source>
</evidence>
<dbReference type="RefSeq" id="WP_265145039.1">
    <property type="nucleotide sequence ID" value="NZ_JAPCHZ010000006.1"/>
</dbReference>
<organism evidence="1 2">
    <name type="scientific">Kaistella yananensis</name>
    <dbReference type="NCBI Taxonomy" id="2989820"/>
    <lineage>
        <taxon>Bacteria</taxon>
        <taxon>Pseudomonadati</taxon>
        <taxon>Bacteroidota</taxon>
        <taxon>Flavobacteriia</taxon>
        <taxon>Flavobacteriales</taxon>
        <taxon>Weeksellaceae</taxon>
        <taxon>Chryseobacterium group</taxon>
        <taxon>Kaistella</taxon>
    </lineage>
</organism>
<dbReference type="Proteomes" id="UP001209107">
    <property type="component" value="Unassembled WGS sequence"/>
</dbReference>
<sequence length="140" mass="16197">MITYEMFPPHFQHCMLADCPHSEVCLRFRAFSLAPETAASFTLLNPGMLRTQDLSQCSWLLSREPQIHTRGLSAVLGKLPYSTVKNIRQELTGILGQSAYYRHLRNELWLSPPQQQQVHEIFCKYGVEEYLVYPESGFFL</sequence>
<accession>A0ABT3JQ97</accession>
<dbReference type="Pfam" id="PF19555">
    <property type="entry name" value="DUF6078"/>
    <property type="match status" value="1"/>
</dbReference>
<evidence type="ECO:0000313" key="2">
    <source>
        <dbReference type="Proteomes" id="UP001209107"/>
    </source>
</evidence>
<name>A0ABT3JQ97_9FLAO</name>
<dbReference type="InterPro" id="IPR045724">
    <property type="entry name" value="DUF6078"/>
</dbReference>